<feature type="region of interest" description="Disordered" evidence="6">
    <location>
        <begin position="1"/>
        <end position="23"/>
    </location>
</feature>
<dbReference type="SMART" id="SM00353">
    <property type="entry name" value="HLH"/>
    <property type="match status" value="1"/>
</dbReference>
<keyword evidence="2" id="KW-0805">Transcription regulation</keyword>
<feature type="region of interest" description="Disordered" evidence="6">
    <location>
        <begin position="464"/>
        <end position="489"/>
    </location>
</feature>
<dbReference type="PROSITE" id="PS50888">
    <property type="entry name" value="BHLH"/>
    <property type="match status" value="1"/>
</dbReference>
<gene>
    <name evidence="8" type="primary">RSL2</name>
    <name evidence="9" type="ORF">MARPO_0091s0008</name>
</gene>
<dbReference type="FunFam" id="4.10.280.10:FF:000046">
    <property type="entry name" value="Transcription factor bHLH83"/>
    <property type="match status" value="1"/>
</dbReference>
<feature type="compositionally biased region" description="Basic and acidic residues" evidence="6">
    <location>
        <begin position="192"/>
        <end position="208"/>
    </location>
</feature>
<proteinExistence type="evidence at transcript level"/>
<comment type="subcellular location">
    <subcellularLocation>
        <location evidence="1">Nucleus</location>
    </subcellularLocation>
</comment>
<protein>
    <submittedName>
        <fullName evidence="8">RSL class 2 bHLH transcription factor</fullName>
    </submittedName>
</protein>
<dbReference type="Gramene" id="Mp6g21470.1">
    <property type="protein sequence ID" value="Mp6g21470.1.cds"/>
    <property type="gene ID" value="Mp6g21470"/>
</dbReference>
<sequence length="568" mass="61713">MANYDSSLQSGNSEETAVSTSQALTSPCEAMWDGWTTQTSTASAGPPSISLTDLQVQGSIVHMKSSTNFQSDLLSSWLSGFQTLSQAAGVLGAVDHDQPQSQEGTGSLMYPDEFSRLNICSTSSDERPDGVAHSESSHASQLFIERCSDQNIMRADREFCETPVTEDSSKREESAPYFRSTSAPNQSSNFDKVVRNTEQDQHMVRTPETDLSSRTSSPPSMQLASYGQMMQHLVGQYESNPATTWLSCVTSSSSQLRPSDNGLRPVQGDLSRANTSSESIILHHHRPGSNHFSSANDPYCKASAENMYAELHGLLTKTQQDSLTGTIQLPQAPAATSACGWSQFTDANMQGQQSIFASDASTAAITPKPTRRTEDPSSSHAGKARASVVKVARSNPERQEKRSSRGHDDESGSSSPALKRSCIEHAIWQSNAAFLGRVSDPQFHASLGSGYGIGTSSSVDIHSSVGPALNTNGKPRARRGSATDPQSVYARHRRERITERLKILQHLVPNGAKVDIVTMLEEAISYVKFLQLQVRYLSSDEYWIYAPTTYNGVDVSMGMHFQGMDSQA</sequence>
<dbReference type="AlphaFoldDB" id="A0A0S3CWB8"/>
<keyword evidence="3" id="KW-0238">DNA-binding</keyword>
<evidence type="ECO:0000256" key="6">
    <source>
        <dbReference type="SAM" id="MobiDB-lite"/>
    </source>
</evidence>
<keyword evidence="5" id="KW-0539">Nucleus</keyword>
<reference evidence="10" key="2">
    <citation type="journal article" date="2017" name="Cell">
        <title>Insights into land plant evolution garnered from the Marchantia polymorpha genome.</title>
        <authorList>
            <person name="Bowman J.L."/>
            <person name="Kohchi T."/>
            <person name="Yamato K.T."/>
            <person name="Jenkins J."/>
            <person name="Shu S."/>
            <person name="Ishizaki K."/>
            <person name="Yamaoka S."/>
            <person name="Nishihama R."/>
            <person name="Nakamura Y."/>
            <person name="Berger F."/>
            <person name="Adam C."/>
            <person name="Aki S.S."/>
            <person name="Althoff F."/>
            <person name="Araki T."/>
            <person name="Arteaga-Vazquez M.A."/>
            <person name="Balasubrmanian S."/>
            <person name="Barry K."/>
            <person name="Bauer D."/>
            <person name="Boehm C.R."/>
            <person name="Briginshaw L."/>
            <person name="Caballero-Perez J."/>
            <person name="Catarino B."/>
            <person name="Chen F."/>
            <person name="Chiyoda S."/>
            <person name="Chovatia M."/>
            <person name="Davies K.M."/>
            <person name="Delmans M."/>
            <person name="Demura T."/>
            <person name="Dierschke T."/>
            <person name="Dolan L."/>
            <person name="Dorantes-Acosta A.E."/>
            <person name="Eklund D.M."/>
            <person name="Florent S.N."/>
            <person name="Flores-Sandoval E."/>
            <person name="Fujiyama A."/>
            <person name="Fukuzawa H."/>
            <person name="Galik B."/>
            <person name="Grimanelli D."/>
            <person name="Grimwood J."/>
            <person name="Grossniklaus U."/>
            <person name="Hamada T."/>
            <person name="Haseloff J."/>
            <person name="Hetherington A.J."/>
            <person name="Higo A."/>
            <person name="Hirakawa Y."/>
            <person name="Hundley H.N."/>
            <person name="Ikeda Y."/>
            <person name="Inoue K."/>
            <person name="Inoue S.I."/>
            <person name="Ishida S."/>
            <person name="Jia Q."/>
            <person name="Kakita M."/>
            <person name="Kanazawa T."/>
            <person name="Kawai Y."/>
            <person name="Kawashima T."/>
            <person name="Kennedy M."/>
            <person name="Kinose K."/>
            <person name="Kinoshita T."/>
            <person name="Kohara Y."/>
            <person name="Koide E."/>
            <person name="Komatsu K."/>
            <person name="Kopischke S."/>
            <person name="Kubo M."/>
            <person name="Kyozuka J."/>
            <person name="Lagercrantz U."/>
            <person name="Lin S.S."/>
            <person name="Lindquist E."/>
            <person name="Lipzen A.M."/>
            <person name="Lu C.W."/>
            <person name="De Luna E."/>
            <person name="Martienssen R.A."/>
            <person name="Minamino N."/>
            <person name="Mizutani M."/>
            <person name="Mizutani M."/>
            <person name="Mochizuki N."/>
            <person name="Monte I."/>
            <person name="Mosher R."/>
            <person name="Nagasaki H."/>
            <person name="Nakagami H."/>
            <person name="Naramoto S."/>
            <person name="Nishitani K."/>
            <person name="Ohtani M."/>
            <person name="Okamoto T."/>
            <person name="Okumura M."/>
            <person name="Phillips J."/>
            <person name="Pollak B."/>
            <person name="Reinders A."/>
            <person name="Rovekamp M."/>
            <person name="Sano R."/>
            <person name="Sawa S."/>
            <person name="Schmid M.W."/>
            <person name="Shirakawa M."/>
            <person name="Solano R."/>
            <person name="Spunde A."/>
            <person name="Suetsugu N."/>
            <person name="Sugano S."/>
            <person name="Sugiyama A."/>
            <person name="Sun R."/>
            <person name="Suzuki Y."/>
            <person name="Takenaka M."/>
            <person name="Takezawa D."/>
            <person name="Tomogane H."/>
            <person name="Tsuzuki M."/>
            <person name="Ueda T."/>
            <person name="Umeda M."/>
            <person name="Ward J.M."/>
            <person name="Watanabe Y."/>
            <person name="Yazaki K."/>
            <person name="Yokoyama R."/>
            <person name="Yoshitake Y."/>
            <person name="Yotsui I."/>
            <person name="Zachgo S."/>
            <person name="Schmutz J."/>
        </authorList>
    </citation>
    <scope>NUCLEOTIDE SEQUENCE [LARGE SCALE GENOMIC DNA]</scope>
    <source>
        <strain evidence="10">Tak-1</strain>
    </source>
</reference>
<feature type="domain" description="BHLH" evidence="7">
    <location>
        <begin position="481"/>
        <end position="530"/>
    </location>
</feature>
<dbReference type="GO" id="GO:0003700">
    <property type="term" value="F:DNA-binding transcription factor activity"/>
    <property type="evidence" value="ECO:0007669"/>
    <property type="project" value="InterPro"/>
</dbReference>
<keyword evidence="10" id="KW-1185">Reference proteome</keyword>
<evidence type="ECO:0000259" key="7">
    <source>
        <dbReference type="PROSITE" id="PS50888"/>
    </source>
</evidence>
<evidence type="ECO:0000256" key="3">
    <source>
        <dbReference type="ARBA" id="ARBA00023125"/>
    </source>
</evidence>
<keyword evidence="4" id="KW-0804">Transcription</keyword>
<evidence type="ECO:0000313" key="8">
    <source>
        <dbReference type="EMBL" id="ALQ81423.1"/>
    </source>
</evidence>
<feature type="compositionally biased region" description="Polar residues" evidence="6">
    <location>
        <begin position="179"/>
        <end position="190"/>
    </location>
</feature>
<dbReference type="GO" id="GO:0005634">
    <property type="term" value="C:nucleus"/>
    <property type="evidence" value="ECO:0007669"/>
    <property type="project" value="UniProtKB-SubCell"/>
</dbReference>
<dbReference type="SUPFAM" id="SSF47459">
    <property type="entry name" value="HLH, helix-loop-helix DNA-binding domain"/>
    <property type="match status" value="1"/>
</dbReference>
<reference evidence="8" key="1">
    <citation type="journal article" date="2016" name="Curr. Biol.">
        <title>RSL Class I Genes Controlled the Development of Epidermal Structures in the Common Ancestor of Land Plants.</title>
        <authorList>
            <person name="Proust H."/>
            <person name="Honkanen S."/>
            <person name="Jones V.A."/>
            <person name="Morieri G."/>
            <person name="Prescott H."/>
            <person name="Kelly S."/>
            <person name="Ishizaki K."/>
            <person name="Kohchi T."/>
            <person name="Dolan L."/>
        </authorList>
    </citation>
    <scope>NUCLEOTIDE SEQUENCE</scope>
</reference>
<dbReference type="InterPro" id="IPR045843">
    <property type="entry name" value="IND-like"/>
</dbReference>
<evidence type="ECO:0000256" key="5">
    <source>
        <dbReference type="ARBA" id="ARBA00023242"/>
    </source>
</evidence>
<dbReference type="OrthoDB" id="651283at2759"/>
<dbReference type="EMBL" id="KT633828">
    <property type="protein sequence ID" value="ALQ81423.1"/>
    <property type="molecule type" value="mRNA"/>
</dbReference>
<dbReference type="InterPro" id="IPR036638">
    <property type="entry name" value="HLH_DNA-bd_sf"/>
</dbReference>
<dbReference type="EMBL" id="KZ772763">
    <property type="protein sequence ID" value="PTQ33134.1"/>
    <property type="molecule type" value="Genomic_DNA"/>
</dbReference>
<dbReference type="CDD" id="cd11454">
    <property type="entry name" value="bHLH_AtIND_like"/>
    <property type="match status" value="1"/>
</dbReference>
<dbReference type="Gramene" id="Mp6g21470.2">
    <property type="protein sequence ID" value="Mp6g21470.2.cds"/>
    <property type="gene ID" value="Mp6g21470"/>
</dbReference>
<reference evidence="9" key="3">
    <citation type="submission" date="2017-12" db="EMBL/GenBank/DDBJ databases">
        <title>WGS assembly of Marchantia polymorpha.</title>
        <authorList>
            <person name="Bowman J.L."/>
            <person name="Kohchi T."/>
            <person name="Yamato K.T."/>
            <person name="Jenkins J."/>
            <person name="Shu S."/>
            <person name="Ishizaki K."/>
            <person name="Yamaoka S."/>
            <person name="Nishihama R."/>
            <person name="Nakamura Y."/>
            <person name="Berger F."/>
            <person name="Adam C."/>
            <person name="Aki S.S."/>
            <person name="Althoff F."/>
            <person name="Araki T."/>
            <person name="Arteaga-Vazquez M.A."/>
            <person name="Balasubrmanian S."/>
            <person name="Bauer D."/>
            <person name="Boehm C.R."/>
            <person name="Briginshaw L."/>
            <person name="Caballero-Perez J."/>
            <person name="Catarino B."/>
            <person name="Chen F."/>
            <person name="Chiyoda S."/>
            <person name="Chovatia M."/>
            <person name="Davies K.M."/>
            <person name="Delmans M."/>
            <person name="Demura T."/>
            <person name="Dierschke T."/>
            <person name="Dolan L."/>
            <person name="Dorantes-Acosta A.E."/>
            <person name="Eklund D.M."/>
            <person name="Florent S.N."/>
            <person name="Flores-Sandoval E."/>
            <person name="Fujiyama A."/>
            <person name="Fukuzawa H."/>
            <person name="Galik B."/>
            <person name="Grimanelli D."/>
            <person name="Grimwood J."/>
            <person name="Grossniklaus U."/>
            <person name="Hamada T."/>
            <person name="Haseloff J."/>
            <person name="Hetherington A.J."/>
            <person name="Higo A."/>
            <person name="Hirakawa Y."/>
            <person name="Hundley H.N."/>
            <person name="Ikeda Y."/>
            <person name="Inoue K."/>
            <person name="Inoue S."/>
            <person name="Ishida S."/>
            <person name="Jia Q."/>
            <person name="Kakita M."/>
            <person name="Kanazawa T."/>
            <person name="Kawai Y."/>
            <person name="Kawashima T."/>
            <person name="Kennedy M."/>
            <person name="Kinose K."/>
            <person name="Kinoshita T."/>
            <person name="Kohara Y."/>
            <person name="Koide E."/>
            <person name="Komatsu K."/>
            <person name="Kopischke S."/>
            <person name="Kubo M."/>
            <person name="Kyozuka J."/>
            <person name="Lagercrantz U."/>
            <person name="Lin S.S."/>
            <person name="Lindquist E."/>
            <person name="Lipzen A.M."/>
            <person name="Lu C."/>
            <person name="Luna E.D."/>
            <person name="Martienssen R.A."/>
            <person name="Minamino N."/>
            <person name="Mizutani M."/>
            <person name="Mizutani M."/>
            <person name="Mochizuki N."/>
            <person name="Monte I."/>
            <person name="Mosher R."/>
            <person name="Nagasaki H."/>
            <person name="Nakagami H."/>
            <person name="Naramoto S."/>
            <person name="Nishitani K."/>
            <person name="Ohtani M."/>
            <person name="Okamoto T."/>
            <person name="Okumura M."/>
            <person name="Phillips J."/>
            <person name="Pollak B."/>
            <person name="Reinders A."/>
            <person name="Roevekamp M."/>
            <person name="Sano R."/>
            <person name="Sawa S."/>
            <person name="Schmid M.W."/>
            <person name="Shirakawa M."/>
            <person name="Solano R."/>
            <person name="Spunde A."/>
            <person name="Suetsugu N."/>
            <person name="Sugano S."/>
            <person name="Sugiyama A."/>
            <person name="Sun R."/>
            <person name="Suzuki Y."/>
            <person name="Takenaka M."/>
            <person name="Takezawa D."/>
            <person name="Tomogane H."/>
            <person name="Tsuzuki M."/>
            <person name="Ueda T."/>
            <person name="Umeda M."/>
            <person name="Ward J.M."/>
            <person name="Watanabe Y."/>
            <person name="Yazaki K."/>
            <person name="Yokoyama R."/>
            <person name="Yoshitake Y."/>
            <person name="Yotsui I."/>
            <person name="Zachgo S."/>
            <person name="Schmutz J."/>
        </authorList>
    </citation>
    <scope>NUCLEOTIDE SEQUENCE [LARGE SCALE GENOMIC DNA]</scope>
    <source>
        <strain evidence="9">Tak-1</strain>
    </source>
</reference>
<feature type="region of interest" description="Disordered" evidence="6">
    <location>
        <begin position="362"/>
        <end position="417"/>
    </location>
</feature>
<dbReference type="PANTHER" id="PTHR45914">
    <property type="entry name" value="TRANSCRIPTION FACTOR HEC3-RELATED"/>
    <property type="match status" value="1"/>
</dbReference>
<dbReference type="InterPro" id="IPR011598">
    <property type="entry name" value="bHLH_dom"/>
</dbReference>
<dbReference type="Pfam" id="PF00010">
    <property type="entry name" value="HLH"/>
    <property type="match status" value="1"/>
</dbReference>
<evidence type="ECO:0000256" key="2">
    <source>
        <dbReference type="ARBA" id="ARBA00023015"/>
    </source>
</evidence>
<name>A0A0S3CWB8_MARPO</name>
<dbReference type="Gene3D" id="4.10.280.10">
    <property type="entry name" value="Helix-loop-helix DNA-binding domain"/>
    <property type="match status" value="1"/>
</dbReference>
<dbReference type="GO" id="GO:0046983">
    <property type="term" value="F:protein dimerization activity"/>
    <property type="evidence" value="ECO:0007669"/>
    <property type="project" value="InterPro"/>
</dbReference>
<evidence type="ECO:0000313" key="10">
    <source>
        <dbReference type="Proteomes" id="UP000244005"/>
    </source>
</evidence>
<feature type="compositionally biased region" description="Basic and acidic residues" evidence="6">
    <location>
        <begin position="395"/>
        <end position="410"/>
    </location>
</feature>
<evidence type="ECO:0000313" key="9">
    <source>
        <dbReference type="EMBL" id="PTQ33133.1"/>
    </source>
</evidence>
<feature type="region of interest" description="Disordered" evidence="6">
    <location>
        <begin position="160"/>
        <end position="221"/>
    </location>
</feature>
<organism evidence="8">
    <name type="scientific">Marchantia polymorpha</name>
    <name type="common">Common liverwort</name>
    <name type="synonym">Marchantia aquatica</name>
    <dbReference type="NCBI Taxonomy" id="3197"/>
    <lineage>
        <taxon>Eukaryota</taxon>
        <taxon>Viridiplantae</taxon>
        <taxon>Streptophyta</taxon>
        <taxon>Embryophyta</taxon>
        <taxon>Marchantiophyta</taxon>
        <taxon>Marchantiopsida</taxon>
        <taxon>Marchantiidae</taxon>
        <taxon>Marchantiales</taxon>
        <taxon>Marchantiaceae</taxon>
        <taxon>Marchantia</taxon>
    </lineage>
</organism>
<accession>A0A0S3CWB8</accession>
<dbReference type="Proteomes" id="UP000244005">
    <property type="component" value="Unassembled WGS sequence"/>
</dbReference>
<dbReference type="PANTHER" id="PTHR45914:SF59">
    <property type="entry name" value="TRANSCRIPTION FACTOR BHLH83-LIKE"/>
    <property type="match status" value="1"/>
</dbReference>
<dbReference type="EMBL" id="KZ772763">
    <property type="protein sequence ID" value="PTQ33133.1"/>
    <property type="molecule type" value="Genomic_DNA"/>
</dbReference>
<dbReference type="GO" id="GO:0003677">
    <property type="term" value="F:DNA binding"/>
    <property type="evidence" value="ECO:0007669"/>
    <property type="project" value="UniProtKB-KW"/>
</dbReference>
<dbReference type="GO" id="GO:0048766">
    <property type="term" value="P:root hair initiation"/>
    <property type="evidence" value="ECO:0007669"/>
    <property type="project" value="UniProtKB-ARBA"/>
</dbReference>
<feature type="compositionally biased region" description="Polar residues" evidence="6">
    <location>
        <begin position="209"/>
        <end position="221"/>
    </location>
</feature>
<evidence type="ECO:0000256" key="4">
    <source>
        <dbReference type="ARBA" id="ARBA00023163"/>
    </source>
</evidence>
<evidence type="ECO:0000256" key="1">
    <source>
        <dbReference type="ARBA" id="ARBA00004123"/>
    </source>
</evidence>